<dbReference type="EnsemblPlants" id="Ma08_t17920.1">
    <property type="protein sequence ID" value="Ma08_p17920.1"/>
    <property type="gene ID" value="Ma08_g17920"/>
</dbReference>
<evidence type="ECO:0000313" key="1">
    <source>
        <dbReference type="EnsemblPlants" id="Ma08_p17920.1"/>
    </source>
</evidence>
<dbReference type="Proteomes" id="UP000012960">
    <property type="component" value="Unplaced"/>
</dbReference>
<dbReference type="InParanoid" id="A0A804K7W0"/>
<reference evidence="1" key="1">
    <citation type="submission" date="2021-05" db="UniProtKB">
        <authorList>
            <consortium name="EnsemblPlants"/>
        </authorList>
    </citation>
    <scope>IDENTIFICATION</scope>
    <source>
        <strain evidence="1">subsp. malaccensis</strain>
    </source>
</reference>
<dbReference type="AlphaFoldDB" id="A0A804K7W0"/>
<keyword evidence="2" id="KW-1185">Reference proteome</keyword>
<proteinExistence type="predicted"/>
<accession>A0A804K7W0</accession>
<sequence length="30" mass="3173">MDSLLSSAKWGSCGIRTVGVLQRVVLDHGS</sequence>
<dbReference type="Gramene" id="Ma08_t17920.1">
    <property type="protein sequence ID" value="Ma08_p17920.1"/>
    <property type="gene ID" value="Ma08_g17920"/>
</dbReference>
<evidence type="ECO:0000313" key="2">
    <source>
        <dbReference type="Proteomes" id="UP000012960"/>
    </source>
</evidence>
<name>A0A804K7W0_MUSAM</name>
<organism evidence="1 2">
    <name type="scientific">Musa acuminata subsp. malaccensis</name>
    <name type="common">Wild banana</name>
    <name type="synonym">Musa malaccensis</name>
    <dbReference type="NCBI Taxonomy" id="214687"/>
    <lineage>
        <taxon>Eukaryota</taxon>
        <taxon>Viridiplantae</taxon>
        <taxon>Streptophyta</taxon>
        <taxon>Embryophyta</taxon>
        <taxon>Tracheophyta</taxon>
        <taxon>Spermatophyta</taxon>
        <taxon>Magnoliopsida</taxon>
        <taxon>Liliopsida</taxon>
        <taxon>Zingiberales</taxon>
        <taxon>Musaceae</taxon>
        <taxon>Musa</taxon>
    </lineage>
</organism>
<protein>
    <submittedName>
        <fullName evidence="1">Uncharacterized protein</fullName>
    </submittedName>
</protein>